<dbReference type="InterPro" id="IPR002545">
    <property type="entry name" value="CheW-lke_dom"/>
</dbReference>
<dbReference type="SUPFAM" id="SSF50341">
    <property type="entry name" value="CheW-like"/>
    <property type="match status" value="1"/>
</dbReference>
<comment type="caution">
    <text evidence="3">The sequence shown here is derived from an EMBL/GenBank/DDBJ whole genome shotgun (WGS) entry which is preliminary data.</text>
</comment>
<name>A0A7C4YFD4_UNCW3</name>
<dbReference type="PANTHER" id="PTHR22617:SF23">
    <property type="entry name" value="CHEMOTAXIS PROTEIN CHEW"/>
    <property type="match status" value="1"/>
</dbReference>
<reference evidence="3" key="1">
    <citation type="journal article" date="2020" name="mSystems">
        <title>Genome- and Community-Level Interaction Insights into Carbon Utilization and Element Cycling Functions of Hydrothermarchaeota in Hydrothermal Sediment.</title>
        <authorList>
            <person name="Zhou Z."/>
            <person name="Liu Y."/>
            <person name="Xu W."/>
            <person name="Pan J."/>
            <person name="Luo Z.H."/>
            <person name="Li M."/>
        </authorList>
    </citation>
    <scope>NUCLEOTIDE SEQUENCE [LARGE SCALE GENOMIC DNA]</scope>
    <source>
        <strain evidence="3">SpSt-780</strain>
    </source>
</reference>
<dbReference type="AlphaFoldDB" id="A0A7C4YFD4"/>
<dbReference type="GO" id="GO:0005829">
    <property type="term" value="C:cytosol"/>
    <property type="evidence" value="ECO:0007669"/>
    <property type="project" value="TreeGrafter"/>
</dbReference>
<dbReference type="EMBL" id="DTHG01000028">
    <property type="protein sequence ID" value="HGW91386.1"/>
    <property type="molecule type" value="Genomic_DNA"/>
</dbReference>
<organism evidence="3">
    <name type="scientific">candidate division WOR-3 bacterium</name>
    <dbReference type="NCBI Taxonomy" id="2052148"/>
    <lineage>
        <taxon>Bacteria</taxon>
        <taxon>Bacteria division WOR-3</taxon>
    </lineage>
</organism>
<dbReference type="InterPro" id="IPR036061">
    <property type="entry name" value="CheW-like_dom_sf"/>
</dbReference>
<dbReference type="Gene3D" id="2.30.30.40">
    <property type="entry name" value="SH3 Domains"/>
    <property type="match status" value="1"/>
</dbReference>
<gene>
    <name evidence="3" type="ORF">ENV67_02440</name>
</gene>
<evidence type="ECO:0000256" key="1">
    <source>
        <dbReference type="SAM" id="Coils"/>
    </source>
</evidence>
<feature type="coiled-coil region" evidence="1">
    <location>
        <begin position="12"/>
        <end position="40"/>
    </location>
</feature>
<feature type="domain" description="CheW-like" evidence="2">
    <location>
        <begin position="67"/>
        <end position="200"/>
    </location>
</feature>
<sequence length="208" mass="24012">MKKKKISFQKAVEDVKKEEIKKEEEIKMEEKKEIPKIEKKEEKKVEEVSPEKIEIKEKPFKKPEAKMEAVMGIRVLREYYAIPIEDVVEITDVKIVPAPEMPDFLEGITEIRGKIIPVLDLARILEIGEQPEGKVILVDVKGELVGLKVTEILGMIKMKGKKIYSLPQPLYRNFLVGAIEYEGKILGIVELSNLLKDEFLQELKRKEK</sequence>
<accession>A0A7C4YFD4</accession>
<protein>
    <recommendedName>
        <fullName evidence="2">CheW-like domain-containing protein</fullName>
    </recommendedName>
</protein>
<dbReference type="InterPro" id="IPR039315">
    <property type="entry name" value="CheW"/>
</dbReference>
<dbReference type="GO" id="GO:0006935">
    <property type="term" value="P:chemotaxis"/>
    <property type="evidence" value="ECO:0007669"/>
    <property type="project" value="InterPro"/>
</dbReference>
<evidence type="ECO:0000313" key="3">
    <source>
        <dbReference type="EMBL" id="HGW91386.1"/>
    </source>
</evidence>
<proteinExistence type="predicted"/>
<dbReference type="GO" id="GO:0007165">
    <property type="term" value="P:signal transduction"/>
    <property type="evidence" value="ECO:0007669"/>
    <property type="project" value="InterPro"/>
</dbReference>
<dbReference type="Pfam" id="PF01584">
    <property type="entry name" value="CheW"/>
    <property type="match status" value="1"/>
</dbReference>
<dbReference type="SMART" id="SM00260">
    <property type="entry name" value="CheW"/>
    <property type="match status" value="1"/>
</dbReference>
<evidence type="ECO:0000259" key="2">
    <source>
        <dbReference type="PROSITE" id="PS50851"/>
    </source>
</evidence>
<dbReference type="PANTHER" id="PTHR22617">
    <property type="entry name" value="CHEMOTAXIS SENSOR HISTIDINE KINASE-RELATED"/>
    <property type="match status" value="1"/>
</dbReference>
<dbReference type="PROSITE" id="PS50851">
    <property type="entry name" value="CHEW"/>
    <property type="match status" value="1"/>
</dbReference>
<dbReference type="Gene3D" id="2.40.50.180">
    <property type="entry name" value="CheA-289, Domain 4"/>
    <property type="match status" value="1"/>
</dbReference>
<keyword evidence="1" id="KW-0175">Coiled coil</keyword>